<evidence type="ECO:0000313" key="2">
    <source>
        <dbReference type="EMBL" id="AYN67568.1"/>
    </source>
</evidence>
<organism evidence="2 3">
    <name type="scientific">Euzebyella marina</name>
    <dbReference type="NCBI Taxonomy" id="1761453"/>
    <lineage>
        <taxon>Bacteria</taxon>
        <taxon>Pseudomonadati</taxon>
        <taxon>Bacteroidota</taxon>
        <taxon>Flavobacteriia</taxon>
        <taxon>Flavobacteriales</taxon>
        <taxon>Flavobacteriaceae</taxon>
        <taxon>Euzebyella</taxon>
    </lineage>
</organism>
<dbReference type="GO" id="GO:0051119">
    <property type="term" value="F:sugar transmembrane transporter activity"/>
    <property type="evidence" value="ECO:0007669"/>
    <property type="project" value="InterPro"/>
</dbReference>
<proteinExistence type="predicted"/>
<dbReference type="RefSeq" id="WP_121848584.1">
    <property type="nucleotide sequence ID" value="NZ_CP032050.1"/>
</dbReference>
<gene>
    <name evidence="2" type="ORF">D1013_09420</name>
</gene>
<keyword evidence="1" id="KW-0812">Transmembrane</keyword>
<feature type="transmembrane region" description="Helical" evidence="1">
    <location>
        <begin position="60"/>
        <end position="79"/>
    </location>
</feature>
<reference evidence="2 3" key="1">
    <citation type="submission" date="2018-08" db="EMBL/GenBank/DDBJ databases">
        <title>The reduced genetic potential of extracellular carbohydrate catabolism in Euzebyella marina RN62, a Flavobacteriia bacterium isolated from the hadal water.</title>
        <authorList>
            <person name="Xue C."/>
        </authorList>
    </citation>
    <scope>NUCLEOTIDE SEQUENCE [LARGE SCALE GENOMIC DNA]</scope>
    <source>
        <strain evidence="2 3">RN62</strain>
    </source>
</reference>
<evidence type="ECO:0000256" key="1">
    <source>
        <dbReference type="SAM" id="Phobius"/>
    </source>
</evidence>
<feature type="transmembrane region" description="Helical" evidence="1">
    <location>
        <begin position="36"/>
        <end position="54"/>
    </location>
</feature>
<accession>A0A3G2L5Q7</accession>
<dbReference type="OrthoDB" id="122062at2"/>
<keyword evidence="1" id="KW-0472">Membrane</keyword>
<dbReference type="Gene3D" id="1.20.1280.290">
    <property type="match status" value="1"/>
</dbReference>
<dbReference type="Pfam" id="PF03083">
    <property type="entry name" value="MtN3_slv"/>
    <property type="match status" value="1"/>
</dbReference>
<keyword evidence="3" id="KW-1185">Reference proteome</keyword>
<dbReference type="GO" id="GO:0016020">
    <property type="term" value="C:membrane"/>
    <property type="evidence" value="ECO:0007669"/>
    <property type="project" value="InterPro"/>
</dbReference>
<evidence type="ECO:0000313" key="3">
    <source>
        <dbReference type="Proteomes" id="UP000276309"/>
    </source>
</evidence>
<dbReference type="KEGG" id="emar:D1013_09420"/>
<dbReference type="InterPro" id="IPR004316">
    <property type="entry name" value="SWEET_rpt"/>
</dbReference>
<dbReference type="EMBL" id="CP032050">
    <property type="protein sequence ID" value="AYN67568.1"/>
    <property type="molecule type" value="Genomic_DNA"/>
</dbReference>
<dbReference type="Proteomes" id="UP000276309">
    <property type="component" value="Chromosome"/>
</dbReference>
<protein>
    <recommendedName>
        <fullName evidence="4">MtN3 and saliva related transmembrane protein</fullName>
    </recommendedName>
</protein>
<name>A0A3G2L5Q7_9FLAO</name>
<dbReference type="AlphaFoldDB" id="A0A3G2L5Q7"/>
<evidence type="ECO:0008006" key="4">
    <source>
        <dbReference type="Google" id="ProtNLM"/>
    </source>
</evidence>
<dbReference type="NCBIfam" id="NF037968">
    <property type="entry name" value="SemiSWEET_2"/>
    <property type="match status" value="1"/>
</dbReference>
<sequence length="85" mass="9556">MTETIGIMAGIFTTIAAIPQIVRAIKNRGVKDVSPFMFIILIIGVSLWTWYGFLKNDLPIIITNGISTLFNAIMLLLIIKYRDIK</sequence>
<dbReference type="InterPro" id="IPR047662">
    <property type="entry name" value="SemiSWEET"/>
</dbReference>
<keyword evidence="1" id="KW-1133">Transmembrane helix</keyword>
<feature type="transmembrane region" description="Helical" evidence="1">
    <location>
        <begin position="6"/>
        <end position="24"/>
    </location>
</feature>